<accession>A0ABV8VW17</accession>
<protein>
    <submittedName>
        <fullName evidence="2">Uncharacterized protein</fullName>
    </submittedName>
</protein>
<evidence type="ECO:0000313" key="3">
    <source>
        <dbReference type="Proteomes" id="UP001595880"/>
    </source>
</evidence>
<keyword evidence="1" id="KW-0812">Transmembrane</keyword>
<feature type="transmembrane region" description="Helical" evidence="1">
    <location>
        <begin position="6"/>
        <end position="25"/>
    </location>
</feature>
<reference evidence="3" key="1">
    <citation type="journal article" date="2019" name="Int. J. Syst. Evol. Microbiol.">
        <title>The Global Catalogue of Microorganisms (GCM) 10K type strain sequencing project: providing services to taxonomists for standard genome sequencing and annotation.</title>
        <authorList>
            <consortium name="The Broad Institute Genomics Platform"/>
            <consortium name="The Broad Institute Genome Sequencing Center for Infectious Disease"/>
            <person name="Wu L."/>
            <person name="Ma J."/>
        </authorList>
    </citation>
    <scope>NUCLEOTIDE SEQUENCE [LARGE SCALE GENOMIC DNA]</scope>
    <source>
        <strain evidence="3">KACC 14058</strain>
    </source>
</reference>
<keyword evidence="1" id="KW-0472">Membrane</keyword>
<dbReference type="Proteomes" id="UP001595880">
    <property type="component" value="Unassembled WGS sequence"/>
</dbReference>
<sequence>MWEFAIVFIIFVVVMLDWFEMRGKLRRAETEEEIRKAIMPFVLMLLLFVIAVIGLFF</sequence>
<keyword evidence="1" id="KW-1133">Transmembrane helix</keyword>
<gene>
    <name evidence="2" type="ORF">ACFOZ1_08855</name>
</gene>
<evidence type="ECO:0000313" key="2">
    <source>
        <dbReference type="EMBL" id="MFC4387919.1"/>
    </source>
</evidence>
<feature type="transmembrane region" description="Helical" evidence="1">
    <location>
        <begin position="37"/>
        <end position="56"/>
    </location>
</feature>
<name>A0ABV8VW17_9BACI</name>
<keyword evidence="3" id="KW-1185">Reference proteome</keyword>
<organism evidence="2 3">
    <name type="scientific">Gracilibacillus marinus</name>
    <dbReference type="NCBI Taxonomy" id="630535"/>
    <lineage>
        <taxon>Bacteria</taxon>
        <taxon>Bacillati</taxon>
        <taxon>Bacillota</taxon>
        <taxon>Bacilli</taxon>
        <taxon>Bacillales</taxon>
        <taxon>Bacillaceae</taxon>
        <taxon>Gracilibacillus</taxon>
    </lineage>
</organism>
<proteinExistence type="predicted"/>
<comment type="caution">
    <text evidence="2">The sequence shown here is derived from an EMBL/GenBank/DDBJ whole genome shotgun (WGS) entry which is preliminary data.</text>
</comment>
<dbReference type="EMBL" id="JBHSDV010000002">
    <property type="protein sequence ID" value="MFC4387919.1"/>
    <property type="molecule type" value="Genomic_DNA"/>
</dbReference>
<dbReference type="RefSeq" id="WP_390198567.1">
    <property type="nucleotide sequence ID" value="NZ_JBHSDV010000002.1"/>
</dbReference>
<evidence type="ECO:0000256" key="1">
    <source>
        <dbReference type="SAM" id="Phobius"/>
    </source>
</evidence>